<proteinExistence type="predicted"/>
<feature type="chain" id="PRO_5043015810" evidence="2">
    <location>
        <begin position="21"/>
        <end position="96"/>
    </location>
</feature>
<feature type="signal peptide" evidence="2">
    <location>
        <begin position="1"/>
        <end position="20"/>
    </location>
</feature>
<feature type="region of interest" description="Disordered" evidence="1">
    <location>
        <begin position="26"/>
        <end position="58"/>
    </location>
</feature>
<keyword evidence="4" id="KW-1185">Reference proteome</keyword>
<name>A0AAQ3QCK4_9LILI</name>
<dbReference type="AlphaFoldDB" id="A0AAQ3QCK4"/>
<evidence type="ECO:0000313" key="4">
    <source>
        <dbReference type="Proteomes" id="UP001327560"/>
    </source>
</evidence>
<dbReference type="Proteomes" id="UP001327560">
    <property type="component" value="Chromosome 4"/>
</dbReference>
<dbReference type="PANTHER" id="PTHR34683">
    <property type="entry name" value="EXPRESSED PROTEIN-RELATED"/>
    <property type="match status" value="1"/>
</dbReference>
<accession>A0AAQ3QCK4</accession>
<reference evidence="3 4" key="1">
    <citation type="submission" date="2023-10" db="EMBL/GenBank/DDBJ databases">
        <title>Chromosome-scale genome assembly provides insights into flower coloration mechanisms of Canna indica.</title>
        <authorList>
            <person name="Li C."/>
        </authorList>
    </citation>
    <scope>NUCLEOTIDE SEQUENCE [LARGE SCALE GENOMIC DNA]</scope>
    <source>
        <tissue evidence="3">Flower</tissue>
    </source>
</reference>
<protein>
    <submittedName>
        <fullName evidence="3">Uncharacterized protein</fullName>
    </submittedName>
</protein>
<sequence length="96" mass="10004">MTKAGLFAASLVAASSAALAAASLDRRPFNSSGDGSGTARRKEDSGSGSGSKRGAENKFKPRFDGLRFIETLLLASLRATGKSIETGMIALQRWPT</sequence>
<dbReference type="PANTHER" id="PTHR34683:SF2">
    <property type="entry name" value="EXPRESSED PROTEIN"/>
    <property type="match status" value="1"/>
</dbReference>
<evidence type="ECO:0000313" key="3">
    <source>
        <dbReference type="EMBL" id="WOL05924.1"/>
    </source>
</evidence>
<dbReference type="EMBL" id="CP136893">
    <property type="protein sequence ID" value="WOL05924.1"/>
    <property type="molecule type" value="Genomic_DNA"/>
</dbReference>
<gene>
    <name evidence="3" type="ORF">Cni_G14655</name>
</gene>
<keyword evidence="2" id="KW-0732">Signal</keyword>
<organism evidence="3 4">
    <name type="scientific">Canna indica</name>
    <name type="common">Indian-shot</name>
    <dbReference type="NCBI Taxonomy" id="4628"/>
    <lineage>
        <taxon>Eukaryota</taxon>
        <taxon>Viridiplantae</taxon>
        <taxon>Streptophyta</taxon>
        <taxon>Embryophyta</taxon>
        <taxon>Tracheophyta</taxon>
        <taxon>Spermatophyta</taxon>
        <taxon>Magnoliopsida</taxon>
        <taxon>Liliopsida</taxon>
        <taxon>Zingiberales</taxon>
        <taxon>Cannaceae</taxon>
        <taxon>Canna</taxon>
    </lineage>
</organism>
<evidence type="ECO:0000256" key="1">
    <source>
        <dbReference type="SAM" id="MobiDB-lite"/>
    </source>
</evidence>
<evidence type="ECO:0000256" key="2">
    <source>
        <dbReference type="SAM" id="SignalP"/>
    </source>
</evidence>